<keyword evidence="10 14" id="KW-0472">Membrane</keyword>
<comment type="caution">
    <text evidence="14">Lacks conserved residue(s) required for the propagation of feature annotation.</text>
</comment>
<keyword evidence="14" id="KW-0029">Amino-acid transport</keyword>
<dbReference type="InterPro" id="IPR050277">
    <property type="entry name" value="Sodium:Solute_Symporter"/>
</dbReference>
<feature type="transmembrane region" description="Helical" evidence="14">
    <location>
        <begin position="178"/>
        <end position="201"/>
    </location>
</feature>
<comment type="catalytic activity">
    <reaction evidence="12">
        <text>L-proline(in) + Na(+)(in) = L-proline(out) + Na(+)(out)</text>
        <dbReference type="Rhea" id="RHEA:28967"/>
        <dbReference type="ChEBI" id="CHEBI:29101"/>
        <dbReference type="ChEBI" id="CHEBI:60039"/>
    </reaction>
</comment>
<protein>
    <recommendedName>
        <fullName evidence="14">Sodium/proline symporter</fullName>
    </recommendedName>
    <alternativeName>
        <fullName evidence="14">Proline permease</fullName>
    </alternativeName>
</protein>
<accession>A0A3N1ZVD4</accession>
<feature type="transmembrane region" description="Helical" evidence="14">
    <location>
        <begin position="301"/>
        <end position="320"/>
    </location>
</feature>
<dbReference type="InterPro" id="IPR011851">
    <property type="entry name" value="Na/Pro_symporter"/>
</dbReference>
<dbReference type="InterPro" id="IPR018212">
    <property type="entry name" value="Na/solute_symporter_CS"/>
</dbReference>
<dbReference type="PANTHER" id="PTHR48086:SF3">
    <property type="entry name" value="SODIUM_PROLINE SYMPORTER"/>
    <property type="match status" value="1"/>
</dbReference>
<evidence type="ECO:0000256" key="5">
    <source>
        <dbReference type="ARBA" id="ARBA00022692"/>
    </source>
</evidence>
<evidence type="ECO:0000256" key="4">
    <source>
        <dbReference type="ARBA" id="ARBA00022475"/>
    </source>
</evidence>
<dbReference type="Pfam" id="PF00474">
    <property type="entry name" value="SSF"/>
    <property type="match status" value="1"/>
</dbReference>
<keyword evidence="6 14" id="KW-0769">Symport</keyword>
<dbReference type="NCBIfam" id="TIGR02121">
    <property type="entry name" value="Na_Pro_sym"/>
    <property type="match status" value="1"/>
</dbReference>
<dbReference type="PROSITE" id="PS50283">
    <property type="entry name" value="NA_SOLUT_SYMP_3"/>
    <property type="match status" value="1"/>
</dbReference>
<feature type="transmembrane region" description="Helical" evidence="14">
    <location>
        <begin position="393"/>
        <end position="411"/>
    </location>
</feature>
<dbReference type="PROSITE" id="PS00457">
    <property type="entry name" value="NA_SOLUT_SYMP_2"/>
    <property type="match status" value="1"/>
</dbReference>
<sequence>MRDIVRRPLVASKGTTVSDTAFQTVAMVIYMAGMLFIGWYSYRRTSNLNDYMLGGRDLHPAVAALSAGAADMSGWLLMGLPGAIYATGLREAWIAVGLTAGAWLNWKFVAPRLRAYTQVANDSITVPSFLENRLRDSSRLLRIVSGLIILVFFTFYVSSGMVAGGVFMQSSFGLDYRVGMLIVAGVTIAYTLFGGFLAVSYTDFVQGLMMALALIAVPIVGLVKLGGFDEVSSLVKASDATAGLDRMALLPHPMTQMALIGIISALAWGLGYFGQPHIIVRFMALRSTAEARAGRRIGIGWMLFAVGGAIATALVGAAWYQKQGLKLEDPETVYIKMGQILFHPLVAGFMLAAVLAAIMSTVSSQLLVTSSALVEDIYKALNKTDRSDGHHVMLGRMAVLVVSVIAGAMAWTQNDTILALVAFAWAGFGASFGPVILLSLFWRRLSTQGALASMVTGALVVAWFGNVKGGPGHIFDVYEILPGFLAALLVAWLVSLATHKHHDEVQAEFSHTVHAVAHAYD</sequence>
<reference evidence="15 16" key="1">
    <citation type="submission" date="2018-11" db="EMBL/GenBank/DDBJ databases">
        <title>Sequencing the genomes of 1000 actinobacteria strains.</title>
        <authorList>
            <person name="Klenk H.-P."/>
        </authorList>
    </citation>
    <scope>NUCLEOTIDE SEQUENCE [LARGE SCALE GENOMIC DNA]</scope>
    <source>
        <strain evidence="15 16">DSM 10546</strain>
    </source>
</reference>
<name>A0A3N1ZVD4_9ACTN</name>
<evidence type="ECO:0000256" key="13">
    <source>
        <dbReference type="RuleBase" id="RU362091"/>
    </source>
</evidence>
<evidence type="ECO:0000256" key="9">
    <source>
        <dbReference type="ARBA" id="ARBA00023065"/>
    </source>
</evidence>
<evidence type="ECO:0000256" key="8">
    <source>
        <dbReference type="ARBA" id="ARBA00023053"/>
    </source>
</evidence>
<evidence type="ECO:0000256" key="14">
    <source>
        <dbReference type="RuleBase" id="RU366012"/>
    </source>
</evidence>
<feature type="transmembrane region" description="Helical" evidence="14">
    <location>
        <begin position="340"/>
        <end position="362"/>
    </location>
</feature>
<keyword evidence="7 14" id="KW-1133">Transmembrane helix</keyword>
<evidence type="ECO:0000256" key="10">
    <source>
        <dbReference type="ARBA" id="ARBA00023136"/>
    </source>
</evidence>
<feature type="transmembrane region" description="Helical" evidence="14">
    <location>
        <begin position="208"/>
        <end position="228"/>
    </location>
</feature>
<dbReference type="Gene3D" id="1.20.1730.10">
    <property type="entry name" value="Sodium/glucose cotransporter"/>
    <property type="match status" value="1"/>
</dbReference>
<proteinExistence type="inferred from homology"/>
<dbReference type="GO" id="GO:0005886">
    <property type="term" value="C:plasma membrane"/>
    <property type="evidence" value="ECO:0007669"/>
    <property type="project" value="UniProtKB-SubCell"/>
</dbReference>
<dbReference type="GO" id="GO:0015193">
    <property type="term" value="F:L-proline transmembrane transporter activity"/>
    <property type="evidence" value="ECO:0007669"/>
    <property type="project" value="TreeGrafter"/>
</dbReference>
<comment type="function">
    <text evidence="14">Catalyzes the sodium-dependent uptake of extracellular L-proline.</text>
</comment>
<dbReference type="Proteomes" id="UP000275749">
    <property type="component" value="Unassembled WGS sequence"/>
</dbReference>
<keyword evidence="4 14" id="KW-1003">Cell membrane</keyword>
<dbReference type="InterPro" id="IPR038377">
    <property type="entry name" value="Na/Glc_symporter_sf"/>
</dbReference>
<keyword evidence="9 14" id="KW-0406">Ion transport</keyword>
<keyword evidence="11 14" id="KW-0739">Sodium transport</keyword>
<gene>
    <name evidence="15" type="ORF">EDD41_1996</name>
</gene>
<evidence type="ECO:0000256" key="1">
    <source>
        <dbReference type="ARBA" id="ARBA00004651"/>
    </source>
</evidence>
<dbReference type="AlphaFoldDB" id="A0A3N1ZVD4"/>
<evidence type="ECO:0000313" key="15">
    <source>
        <dbReference type="EMBL" id="ROR54766.1"/>
    </source>
</evidence>
<evidence type="ECO:0000256" key="6">
    <source>
        <dbReference type="ARBA" id="ARBA00022847"/>
    </source>
</evidence>
<feature type="transmembrane region" description="Helical" evidence="14">
    <location>
        <begin position="417"/>
        <end position="442"/>
    </location>
</feature>
<dbReference type="PROSITE" id="PS00456">
    <property type="entry name" value="NA_SOLUT_SYMP_1"/>
    <property type="match status" value="1"/>
</dbReference>
<comment type="similarity">
    <text evidence="2 13">Belongs to the sodium:solute symporter (SSF) (TC 2.A.21) family.</text>
</comment>
<dbReference type="FunFam" id="1.20.1730.10:FF:000002">
    <property type="entry name" value="Sodium/proline symporter"/>
    <property type="match status" value="1"/>
</dbReference>
<evidence type="ECO:0000256" key="2">
    <source>
        <dbReference type="ARBA" id="ARBA00006434"/>
    </source>
</evidence>
<feature type="transmembrane region" description="Helical" evidence="14">
    <location>
        <begin position="449"/>
        <end position="465"/>
    </location>
</feature>
<organism evidence="15 16">
    <name type="scientific">Luteococcus japonicus</name>
    <dbReference type="NCBI Taxonomy" id="33984"/>
    <lineage>
        <taxon>Bacteria</taxon>
        <taxon>Bacillati</taxon>
        <taxon>Actinomycetota</taxon>
        <taxon>Actinomycetes</taxon>
        <taxon>Propionibacteriales</taxon>
        <taxon>Propionibacteriaceae</taxon>
        <taxon>Luteococcus</taxon>
    </lineage>
</organism>
<dbReference type="GO" id="GO:0005298">
    <property type="term" value="F:proline:sodium symporter activity"/>
    <property type="evidence" value="ECO:0007669"/>
    <property type="project" value="UniProtKB-UniRule"/>
</dbReference>
<evidence type="ECO:0000256" key="7">
    <source>
        <dbReference type="ARBA" id="ARBA00022989"/>
    </source>
</evidence>
<dbReference type="EMBL" id="RKHG01000001">
    <property type="protein sequence ID" value="ROR54766.1"/>
    <property type="molecule type" value="Genomic_DNA"/>
</dbReference>
<evidence type="ECO:0000256" key="11">
    <source>
        <dbReference type="ARBA" id="ARBA00023201"/>
    </source>
</evidence>
<feature type="transmembrane region" description="Helical" evidence="14">
    <location>
        <begin position="257"/>
        <end position="280"/>
    </location>
</feature>
<evidence type="ECO:0000313" key="16">
    <source>
        <dbReference type="Proteomes" id="UP000275749"/>
    </source>
</evidence>
<keyword evidence="3 14" id="KW-0813">Transport</keyword>
<dbReference type="InterPro" id="IPR001734">
    <property type="entry name" value="Na/solute_symporter"/>
</dbReference>
<comment type="subcellular location">
    <subcellularLocation>
        <location evidence="1 14">Cell membrane</location>
        <topology evidence="1 14">Multi-pass membrane protein</topology>
    </subcellularLocation>
</comment>
<evidence type="ECO:0000256" key="3">
    <source>
        <dbReference type="ARBA" id="ARBA00022448"/>
    </source>
</evidence>
<feature type="transmembrane region" description="Helical" evidence="14">
    <location>
        <begin position="140"/>
        <end position="158"/>
    </location>
</feature>
<keyword evidence="8 14" id="KW-0915">Sodium</keyword>
<evidence type="ECO:0000256" key="12">
    <source>
        <dbReference type="ARBA" id="ARBA00033708"/>
    </source>
</evidence>
<dbReference type="GO" id="GO:0015824">
    <property type="term" value="P:proline transport"/>
    <property type="evidence" value="ECO:0007669"/>
    <property type="project" value="UniProtKB-UniRule"/>
</dbReference>
<dbReference type="NCBIfam" id="TIGR00813">
    <property type="entry name" value="sss"/>
    <property type="match status" value="1"/>
</dbReference>
<dbReference type="CDD" id="cd11475">
    <property type="entry name" value="SLC5sbd_PutP"/>
    <property type="match status" value="1"/>
</dbReference>
<feature type="transmembrane region" description="Helical" evidence="14">
    <location>
        <begin position="477"/>
        <end position="497"/>
    </location>
</feature>
<keyword evidence="5 14" id="KW-0812">Transmembrane</keyword>
<dbReference type="PANTHER" id="PTHR48086">
    <property type="entry name" value="SODIUM/PROLINE SYMPORTER-RELATED"/>
    <property type="match status" value="1"/>
</dbReference>
<comment type="caution">
    <text evidence="15">The sequence shown here is derived from an EMBL/GenBank/DDBJ whole genome shotgun (WGS) entry which is preliminary data.</text>
</comment>
<dbReference type="GO" id="GO:0031402">
    <property type="term" value="F:sodium ion binding"/>
    <property type="evidence" value="ECO:0007669"/>
    <property type="project" value="UniProtKB-UniRule"/>
</dbReference>
<feature type="transmembrane region" description="Helical" evidence="14">
    <location>
        <begin position="20"/>
        <end position="40"/>
    </location>
</feature>